<comment type="caution">
    <text evidence="5">The sequence shown here is derived from an EMBL/GenBank/DDBJ whole genome shotgun (WGS) entry which is preliminary data.</text>
</comment>
<gene>
    <name evidence="5" type="ORF">NCCP602_26730</name>
</gene>
<dbReference type="PANTHER" id="PTHR43130">
    <property type="entry name" value="ARAC-FAMILY TRANSCRIPTIONAL REGULATOR"/>
    <property type="match status" value="1"/>
</dbReference>
<accession>A0ABN0SQG9</accession>
<dbReference type="PROSITE" id="PS01124">
    <property type="entry name" value="HTH_ARAC_FAMILY_2"/>
    <property type="match status" value="1"/>
</dbReference>
<dbReference type="Proteomes" id="UP001498238">
    <property type="component" value="Unassembled WGS sequence"/>
</dbReference>
<dbReference type="EMBL" id="BAAAAF010000011">
    <property type="protein sequence ID" value="GAA0036712.1"/>
    <property type="molecule type" value="Genomic_DNA"/>
</dbReference>
<dbReference type="InterPro" id="IPR052158">
    <property type="entry name" value="INH-QAR"/>
</dbReference>
<protein>
    <submittedName>
        <fullName evidence="5">GlxA family transcriptional regulator</fullName>
    </submittedName>
</protein>
<dbReference type="InterPro" id="IPR018060">
    <property type="entry name" value="HTH_AraC"/>
</dbReference>
<keyword evidence="2" id="KW-0804">Transcription</keyword>
<name>A0ABN0SQG9_9MICO</name>
<dbReference type="SUPFAM" id="SSF46689">
    <property type="entry name" value="Homeodomain-like"/>
    <property type="match status" value="2"/>
</dbReference>
<dbReference type="SUPFAM" id="SSF52317">
    <property type="entry name" value="Class I glutamine amidotransferase-like"/>
    <property type="match status" value="1"/>
</dbReference>
<evidence type="ECO:0000313" key="6">
    <source>
        <dbReference type="Proteomes" id="UP001498238"/>
    </source>
</evidence>
<evidence type="ECO:0000256" key="3">
    <source>
        <dbReference type="SAM" id="MobiDB-lite"/>
    </source>
</evidence>
<dbReference type="SMART" id="SM00342">
    <property type="entry name" value="HTH_ARAC"/>
    <property type="match status" value="1"/>
</dbReference>
<proteinExistence type="predicted"/>
<evidence type="ECO:0000313" key="5">
    <source>
        <dbReference type="EMBL" id="GAA0036712.1"/>
    </source>
</evidence>
<dbReference type="InterPro" id="IPR029062">
    <property type="entry name" value="Class_I_gatase-like"/>
</dbReference>
<dbReference type="Gene3D" id="3.40.50.880">
    <property type="match status" value="1"/>
</dbReference>
<evidence type="ECO:0000256" key="1">
    <source>
        <dbReference type="ARBA" id="ARBA00023015"/>
    </source>
</evidence>
<dbReference type="Gene3D" id="1.10.10.60">
    <property type="entry name" value="Homeodomain-like"/>
    <property type="match status" value="1"/>
</dbReference>
<dbReference type="Pfam" id="PF01965">
    <property type="entry name" value="DJ-1_PfpI"/>
    <property type="match status" value="1"/>
</dbReference>
<feature type="compositionally biased region" description="Basic and acidic residues" evidence="3">
    <location>
        <begin position="1"/>
        <end position="10"/>
    </location>
</feature>
<reference evidence="5 6" key="1">
    <citation type="submission" date="2024-01" db="EMBL/GenBank/DDBJ databases">
        <title>Characterization of antibiotic resistant novel bacterial strains and their environmental applications.</title>
        <authorList>
            <person name="Manzoor S."/>
            <person name="Abbas S."/>
            <person name="Arshad M."/>
            <person name="Ahmed I."/>
        </authorList>
    </citation>
    <scope>NUCLEOTIDE SEQUENCE [LARGE SCALE GENOMIC DNA]</scope>
    <source>
        <strain evidence="5 6">NCCP-602</strain>
    </source>
</reference>
<dbReference type="Pfam" id="PF12833">
    <property type="entry name" value="HTH_18"/>
    <property type="match status" value="1"/>
</dbReference>
<evidence type="ECO:0000259" key="4">
    <source>
        <dbReference type="PROSITE" id="PS01124"/>
    </source>
</evidence>
<keyword evidence="6" id="KW-1185">Reference proteome</keyword>
<sequence length="362" mass="38985">MRENDRRPDPAFEDASSADPSAQDPAFEDGSLAIDILVFDEVRMYDVATALEVFSDRSARGLPPVRVRLVGSQPNVRCDSGAVLTVDTGAVKPSPARVAESAGQRPARLLVVPGSEVRLGRLAEADLTRVRTFDGIVAALCTGAFALAEAGLLAGRRATTHWRFANELATRFPDTEVVPDEIFVGADRVWTSAGVSAGGDLLLHLADQAWGASVAADIARSMVLPLRRTGNQAQFVDRTVIDLARSASANSDFHALEARVTAAPQEDWSVRRFARELGLTERTCFRTFRDLTGLTPHEWLTAMRLDVARQLLETTALPIDLVAADSGLGSGDNLRKHFAVKFGVAPNAYRATFAARAGNPPR</sequence>
<keyword evidence="1" id="KW-0805">Transcription regulation</keyword>
<dbReference type="InterPro" id="IPR009057">
    <property type="entry name" value="Homeodomain-like_sf"/>
</dbReference>
<dbReference type="RefSeq" id="WP_339393445.1">
    <property type="nucleotide sequence ID" value="NZ_BAAAAF010000011.1"/>
</dbReference>
<feature type="region of interest" description="Disordered" evidence="3">
    <location>
        <begin position="1"/>
        <end position="26"/>
    </location>
</feature>
<evidence type="ECO:0000256" key="2">
    <source>
        <dbReference type="ARBA" id="ARBA00023163"/>
    </source>
</evidence>
<feature type="compositionally biased region" description="Low complexity" evidence="3">
    <location>
        <begin position="14"/>
        <end position="25"/>
    </location>
</feature>
<feature type="domain" description="HTH araC/xylS-type" evidence="4">
    <location>
        <begin position="254"/>
        <end position="352"/>
    </location>
</feature>
<dbReference type="PANTHER" id="PTHR43130:SF3">
    <property type="entry name" value="HTH-TYPE TRANSCRIPTIONAL REGULATOR RV1931C"/>
    <property type="match status" value="1"/>
</dbReference>
<organism evidence="5 6">
    <name type="scientific">Brevibacterium metallidurans</name>
    <dbReference type="NCBI Taxonomy" id="1482676"/>
    <lineage>
        <taxon>Bacteria</taxon>
        <taxon>Bacillati</taxon>
        <taxon>Actinomycetota</taxon>
        <taxon>Actinomycetes</taxon>
        <taxon>Micrococcales</taxon>
        <taxon>Brevibacteriaceae</taxon>
        <taxon>Brevibacterium</taxon>
    </lineage>
</organism>
<dbReference type="InterPro" id="IPR002818">
    <property type="entry name" value="DJ-1/PfpI"/>
</dbReference>